<reference evidence="1" key="1">
    <citation type="submission" date="2022-11" db="EMBL/GenBank/DDBJ databases">
        <authorList>
            <person name="Petersen C."/>
        </authorList>
    </citation>
    <scope>NUCLEOTIDE SEQUENCE</scope>
    <source>
        <strain evidence="1">IBT 30761</strain>
    </source>
</reference>
<gene>
    <name evidence="1" type="ORF">N7532_009183</name>
</gene>
<dbReference type="GeneID" id="81360653"/>
<evidence type="ECO:0000313" key="2">
    <source>
        <dbReference type="Proteomes" id="UP001149074"/>
    </source>
</evidence>
<dbReference type="AlphaFoldDB" id="A0A9W9EYR4"/>
<evidence type="ECO:0000313" key="1">
    <source>
        <dbReference type="EMBL" id="KAJ5090499.1"/>
    </source>
</evidence>
<comment type="caution">
    <text evidence="1">The sequence shown here is derived from an EMBL/GenBank/DDBJ whole genome shotgun (WGS) entry which is preliminary data.</text>
</comment>
<dbReference type="EMBL" id="JAPQKI010000009">
    <property type="protein sequence ID" value="KAJ5090499.1"/>
    <property type="molecule type" value="Genomic_DNA"/>
</dbReference>
<dbReference type="PROSITE" id="PS51257">
    <property type="entry name" value="PROKAR_LIPOPROTEIN"/>
    <property type="match status" value="1"/>
</dbReference>
<accession>A0A9W9EYR4</accession>
<keyword evidence="2" id="KW-1185">Reference proteome</keyword>
<reference evidence="1" key="2">
    <citation type="journal article" date="2023" name="IMA Fungus">
        <title>Comparative genomic study of the Penicillium genus elucidates a diverse pangenome and 15 lateral gene transfer events.</title>
        <authorList>
            <person name="Petersen C."/>
            <person name="Sorensen T."/>
            <person name="Nielsen M.R."/>
            <person name="Sondergaard T.E."/>
            <person name="Sorensen J.L."/>
            <person name="Fitzpatrick D.A."/>
            <person name="Frisvad J.C."/>
            <person name="Nielsen K.L."/>
        </authorList>
    </citation>
    <scope>NUCLEOTIDE SEQUENCE</scope>
    <source>
        <strain evidence="1">IBT 30761</strain>
    </source>
</reference>
<organism evidence="1 2">
    <name type="scientific">Penicillium argentinense</name>
    <dbReference type="NCBI Taxonomy" id="1131581"/>
    <lineage>
        <taxon>Eukaryota</taxon>
        <taxon>Fungi</taxon>
        <taxon>Dikarya</taxon>
        <taxon>Ascomycota</taxon>
        <taxon>Pezizomycotina</taxon>
        <taxon>Eurotiomycetes</taxon>
        <taxon>Eurotiomycetidae</taxon>
        <taxon>Eurotiales</taxon>
        <taxon>Aspergillaceae</taxon>
        <taxon>Penicillium</taxon>
    </lineage>
</organism>
<dbReference type="Proteomes" id="UP001149074">
    <property type="component" value="Unassembled WGS sequence"/>
</dbReference>
<sequence length="160" mass="17764">MEKSGSRKFFDRSIFQDGLISAATWTVSCPDVEIQGVLYPVDPRLPGQRLTPSDASAPQGWEDSLELQRSLVRRDMEYADSPPATVDGDRAGRLRGSETEALRRQFSIDSVYPSGLLWRQVKYSDAHVRMTAPSQFQGSMPKPISGWISLLVVPVVTNHG</sequence>
<dbReference type="RefSeq" id="XP_056472480.1">
    <property type="nucleotide sequence ID" value="XM_056621674.1"/>
</dbReference>
<protein>
    <submittedName>
        <fullName evidence="1">Uncharacterized protein</fullName>
    </submittedName>
</protein>
<name>A0A9W9EYR4_9EURO</name>
<proteinExistence type="predicted"/>